<evidence type="ECO:0000313" key="3">
    <source>
        <dbReference type="Proteomes" id="UP000217448"/>
    </source>
</evidence>
<organism evidence="2">
    <name type="scientific">Alloyangia mangrovi</name>
    <dbReference type="NCBI Taxonomy" id="1779329"/>
    <lineage>
        <taxon>Bacteria</taxon>
        <taxon>Pseudomonadati</taxon>
        <taxon>Pseudomonadota</taxon>
        <taxon>Alphaproteobacteria</taxon>
        <taxon>Rhodobacterales</taxon>
        <taxon>Roseobacteraceae</taxon>
        <taxon>Alloyangia</taxon>
    </lineage>
</organism>
<reference evidence="3" key="2">
    <citation type="submission" date="2023-07" db="EMBL/GenBank/DDBJ databases">
        <title>Yangia mangrovi SAOS 153D genome.</title>
        <authorList>
            <person name="Verma A."/>
            <person name="Pal Y."/>
            <person name="Sundharam S."/>
            <person name="Bisht B."/>
            <person name="Srinivasan K."/>
        </authorList>
    </citation>
    <scope>NUCLEOTIDE SEQUENCE [LARGE SCALE GENOMIC DNA]</scope>
    <source>
        <strain evidence="3">SAOS 153D</strain>
    </source>
</reference>
<reference evidence="1" key="3">
    <citation type="submission" date="2024-05" db="EMBL/GenBank/DDBJ databases">
        <title>Yangia mangrovi SAOS 153D genome.</title>
        <authorList>
            <person name="Verma A."/>
            <person name="Pal Y."/>
            <person name="Sundharam S."/>
            <person name="Bisht B."/>
            <person name="Srinivasan K."/>
        </authorList>
    </citation>
    <scope>NUCLEOTIDE SEQUENCE</scope>
    <source>
        <strain evidence="1">SAOS 153D</strain>
    </source>
</reference>
<proteinExistence type="predicted"/>
<evidence type="ECO:0008006" key="4">
    <source>
        <dbReference type="Google" id="ProtNLM"/>
    </source>
</evidence>
<reference evidence="2" key="1">
    <citation type="submission" date="2017-09" db="EMBL/GenBank/DDBJ databases">
        <title>Yangia sp. SAOS 153D whole genome sequencing.</title>
        <authorList>
            <person name="Verma A."/>
            <person name="Krishnamurthi S."/>
        </authorList>
    </citation>
    <scope>NUCLEOTIDE SEQUENCE [LARGE SCALE GENOMIC DNA]</scope>
    <source>
        <strain evidence="2">SAOS 153D</strain>
    </source>
</reference>
<comment type="caution">
    <text evidence="2">The sequence shown here is derived from an EMBL/GenBank/DDBJ whole genome shotgun (WGS) entry which is preliminary data.</text>
</comment>
<keyword evidence="3" id="KW-1185">Reference proteome</keyword>
<sequence length="139" mass="15346">MSVSFRILKNHGLVYVRYEGHACLADTTRVLADYVGHTDYRRGQKQLVDLSALTGWDGDYLELMKVQALKAEAFFGGENATLLLYFAPSALSFRLAKLALNSWDGLDSVVARVQQSELGCLTLLGLAERSFAQLLENTG</sequence>
<dbReference type="AlphaFoldDB" id="A0A2A3JTW0"/>
<dbReference type="Proteomes" id="UP000217448">
    <property type="component" value="Unassembled WGS sequence"/>
</dbReference>
<dbReference type="EMBL" id="NTHN02000005">
    <property type="protein sequence ID" value="MCT4369567.1"/>
    <property type="molecule type" value="Genomic_DNA"/>
</dbReference>
<evidence type="ECO:0000313" key="2">
    <source>
        <dbReference type="EMBL" id="PBD17780.1"/>
    </source>
</evidence>
<evidence type="ECO:0000313" key="1">
    <source>
        <dbReference type="EMBL" id="MCT4369567.1"/>
    </source>
</evidence>
<dbReference type="EMBL" id="NTHN01000320">
    <property type="protein sequence ID" value="PBD17780.1"/>
    <property type="molecule type" value="Genomic_DNA"/>
</dbReference>
<accession>A0A2A3JTW0</accession>
<dbReference type="RefSeq" id="WP_095883527.1">
    <property type="nucleotide sequence ID" value="NZ_NTHN02000005.1"/>
</dbReference>
<protein>
    <recommendedName>
        <fullName evidence="4">STAS domain-containing protein</fullName>
    </recommendedName>
</protein>
<dbReference type="OrthoDB" id="7877306at2"/>
<name>A0A2A3JTW0_9RHOB</name>
<gene>
    <name evidence="1" type="ORF">CLG85_004080</name>
    <name evidence="2" type="ORF">CLG85_18215</name>
</gene>